<evidence type="ECO:0000256" key="7">
    <source>
        <dbReference type="ARBA" id="ARBA00023242"/>
    </source>
</evidence>
<evidence type="ECO:0000256" key="11">
    <source>
        <dbReference type="PIRSR" id="PIRSR000941-50"/>
    </source>
</evidence>
<reference evidence="14" key="1">
    <citation type="submission" date="2019-08" db="EMBL/GenBank/DDBJ databases">
        <title>The improved chromosome-level genome for the pearl oyster Pinctada fucata martensii using PacBio sequencing and Hi-C.</title>
        <authorList>
            <person name="Zheng Z."/>
        </authorList>
    </citation>
    <scope>NUCLEOTIDE SEQUENCE</scope>
    <source>
        <strain evidence="14">ZZ-2019</strain>
        <tissue evidence="14">Adductor muscle</tissue>
    </source>
</reference>
<keyword evidence="5" id="KW-0378">Hydrolase</keyword>
<comment type="similarity">
    <text evidence="3">Belongs to the protein-tyrosine phosphatase family. Non-receptor class dual specificity subfamily.</text>
</comment>
<dbReference type="CDD" id="cd14498">
    <property type="entry name" value="DSP"/>
    <property type="match status" value="1"/>
</dbReference>
<accession>A0AA88XUL6</accession>
<comment type="subcellular location">
    <subcellularLocation>
        <location evidence="2">Cytoplasm</location>
    </subcellularLocation>
    <subcellularLocation>
        <location evidence="1">Nucleus</location>
    </subcellularLocation>
</comment>
<name>A0AA88XUL6_PINIB</name>
<sequence>MTTVFDASEIIPGLYIGAESAARQTEELKSRNITHILTVNQYPLPLEMSRSFKYKFIQGLDIECTDLFCYFEECFDFIEEGIEEGGVLVHCLVGCSRSATIVIAYLMNKRHRGFGEILGFVRQKRSTVWPNEGFKTQLLMFESMGCKMDKQSDIYRKYKWEKLALKMQNASPSHRGFMADDDRTVSPEQLRENPNEEILPDDVIFKCRKCRQALFKKSGVMGHTVGVGEIAFDWRKKATDENKSSSDTEMEELCDRSLFIEPVRWMADSIQIPQGKLSCLKCGAKIGSFIWYGERCPCGAWIAPAFHIQTSKVDETKPRLQLPGIKVS</sequence>
<evidence type="ECO:0000259" key="12">
    <source>
        <dbReference type="PROSITE" id="PS50054"/>
    </source>
</evidence>
<protein>
    <recommendedName>
        <fullName evidence="16">Protein-tyrosine-phosphatase</fullName>
    </recommendedName>
</protein>
<evidence type="ECO:0000256" key="10">
    <source>
        <dbReference type="ARBA" id="ARBA00051722"/>
    </source>
</evidence>
<comment type="caution">
    <text evidence="14">The sequence shown here is derived from an EMBL/GenBank/DDBJ whole genome shotgun (WGS) entry which is preliminary data.</text>
</comment>
<feature type="domain" description="Tyrosine specific protein phosphatases" evidence="13">
    <location>
        <begin position="65"/>
        <end position="125"/>
    </location>
</feature>
<comment type="catalytic activity">
    <reaction evidence="9">
        <text>O-phospho-L-threonyl-[protein] + H2O = L-threonyl-[protein] + phosphate</text>
        <dbReference type="Rhea" id="RHEA:47004"/>
        <dbReference type="Rhea" id="RHEA-COMP:11060"/>
        <dbReference type="Rhea" id="RHEA-COMP:11605"/>
        <dbReference type="ChEBI" id="CHEBI:15377"/>
        <dbReference type="ChEBI" id="CHEBI:30013"/>
        <dbReference type="ChEBI" id="CHEBI:43474"/>
        <dbReference type="ChEBI" id="CHEBI:61977"/>
        <dbReference type="EC" id="3.1.3.16"/>
    </reaction>
</comment>
<dbReference type="Pfam" id="PF00782">
    <property type="entry name" value="DSPc"/>
    <property type="match status" value="1"/>
</dbReference>
<comment type="catalytic activity">
    <reaction evidence="10">
        <text>O-phospho-L-tyrosyl-[protein] + H2O = L-tyrosyl-[protein] + phosphate</text>
        <dbReference type="Rhea" id="RHEA:10684"/>
        <dbReference type="Rhea" id="RHEA-COMP:10136"/>
        <dbReference type="Rhea" id="RHEA-COMP:20101"/>
        <dbReference type="ChEBI" id="CHEBI:15377"/>
        <dbReference type="ChEBI" id="CHEBI:43474"/>
        <dbReference type="ChEBI" id="CHEBI:46858"/>
        <dbReference type="ChEBI" id="CHEBI:61978"/>
        <dbReference type="EC" id="3.1.3.48"/>
    </reaction>
</comment>
<dbReference type="InterPro" id="IPR016278">
    <property type="entry name" value="DUSP12"/>
</dbReference>
<evidence type="ECO:0000256" key="5">
    <source>
        <dbReference type="ARBA" id="ARBA00022801"/>
    </source>
</evidence>
<dbReference type="InterPro" id="IPR000387">
    <property type="entry name" value="Tyr_Pase_dom"/>
</dbReference>
<dbReference type="InterPro" id="IPR029021">
    <property type="entry name" value="Prot-tyrosine_phosphatase-like"/>
</dbReference>
<dbReference type="InterPro" id="IPR020422">
    <property type="entry name" value="TYR_PHOSPHATASE_DUAL_dom"/>
</dbReference>
<dbReference type="EMBL" id="VSWD01000011">
    <property type="protein sequence ID" value="KAK3087651.1"/>
    <property type="molecule type" value="Genomic_DNA"/>
</dbReference>
<evidence type="ECO:0000256" key="6">
    <source>
        <dbReference type="ARBA" id="ARBA00022912"/>
    </source>
</evidence>
<evidence type="ECO:0000256" key="4">
    <source>
        <dbReference type="ARBA" id="ARBA00022490"/>
    </source>
</evidence>
<evidence type="ECO:0000256" key="2">
    <source>
        <dbReference type="ARBA" id="ARBA00004496"/>
    </source>
</evidence>
<dbReference type="PROSITE" id="PS50056">
    <property type="entry name" value="TYR_PHOSPHATASE_2"/>
    <property type="match status" value="1"/>
</dbReference>
<feature type="domain" description="Tyrosine-protein phosphatase" evidence="12">
    <location>
        <begin position="6"/>
        <end position="147"/>
    </location>
</feature>
<dbReference type="GO" id="GO:0004722">
    <property type="term" value="F:protein serine/threonine phosphatase activity"/>
    <property type="evidence" value="ECO:0007669"/>
    <property type="project" value="UniProtKB-EC"/>
</dbReference>
<dbReference type="FunFam" id="3.90.190.10:FF:000056">
    <property type="entry name" value="Dual specificity phosphatase 12"/>
    <property type="match status" value="1"/>
</dbReference>
<keyword evidence="4" id="KW-0963">Cytoplasm</keyword>
<feature type="active site" description="Phosphocysteine intermediate" evidence="11">
    <location>
        <position position="91"/>
    </location>
</feature>
<dbReference type="PANTHER" id="PTHR45848:SF4">
    <property type="entry name" value="DUAL SPECIFICITY PROTEIN PHOSPHATASE 12"/>
    <property type="match status" value="1"/>
</dbReference>
<evidence type="ECO:0000256" key="9">
    <source>
        <dbReference type="ARBA" id="ARBA00048336"/>
    </source>
</evidence>
<dbReference type="AlphaFoldDB" id="A0AA88XUL6"/>
<evidence type="ECO:0000256" key="1">
    <source>
        <dbReference type="ARBA" id="ARBA00004123"/>
    </source>
</evidence>
<dbReference type="PROSITE" id="PS50054">
    <property type="entry name" value="TYR_PHOSPHATASE_DUAL"/>
    <property type="match status" value="1"/>
</dbReference>
<evidence type="ECO:0000256" key="3">
    <source>
        <dbReference type="ARBA" id="ARBA00008601"/>
    </source>
</evidence>
<dbReference type="GO" id="GO:0005737">
    <property type="term" value="C:cytoplasm"/>
    <property type="evidence" value="ECO:0007669"/>
    <property type="project" value="UniProtKB-SubCell"/>
</dbReference>
<evidence type="ECO:0000313" key="14">
    <source>
        <dbReference type="EMBL" id="KAK3087651.1"/>
    </source>
</evidence>
<dbReference type="GO" id="GO:0004725">
    <property type="term" value="F:protein tyrosine phosphatase activity"/>
    <property type="evidence" value="ECO:0007669"/>
    <property type="project" value="UniProtKB-EC"/>
</dbReference>
<dbReference type="Gene3D" id="3.90.190.10">
    <property type="entry name" value="Protein tyrosine phosphatase superfamily"/>
    <property type="match status" value="1"/>
</dbReference>
<comment type="catalytic activity">
    <reaction evidence="8">
        <text>O-phospho-L-seryl-[protein] + H2O = L-seryl-[protein] + phosphate</text>
        <dbReference type="Rhea" id="RHEA:20629"/>
        <dbReference type="Rhea" id="RHEA-COMP:9863"/>
        <dbReference type="Rhea" id="RHEA-COMP:11604"/>
        <dbReference type="ChEBI" id="CHEBI:15377"/>
        <dbReference type="ChEBI" id="CHEBI:29999"/>
        <dbReference type="ChEBI" id="CHEBI:43474"/>
        <dbReference type="ChEBI" id="CHEBI:83421"/>
        <dbReference type="EC" id="3.1.3.16"/>
    </reaction>
</comment>
<evidence type="ECO:0000313" key="15">
    <source>
        <dbReference type="Proteomes" id="UP001186944"/>
    </source>
</evidence>
<dbReference type="SMART" id="SM00195">
    <property type="entry name" value="DSPc"/>
    <property type="match status" value="1"/>
</dbReference>
<keyword evidence="6" id="KW-0904">Protein phosphatase</keyword>
<evidence type="ECO:0000256" key="8">
    <source>
        <dbReference type="ARBA" id="ARBA00047761"/>
    </source>
</evidence>
<dbReference type="GO" id="GO:0008138">
    <property type="term" value="F:protein tyrosine/serine/threonine phosphatase activity"/>
    <property type="evidence" value="ECO:0007669"/>
    <property type="project" value="InterPro"/>
</dbReference>
<dbReference type="GO" id="GO:0005634">
    <property type="term" value="C:nucleus"/>
    <property type="evidence" value="ECO:0007669"/>
    <property type="project" value="UniProtKB-SubCell"/>
</dbReference>
<dbReference type="PIRSF" id="PIRSF000941">
    <property type="entry name" value="DUSP12"/>
    <property type="match status" value="1"/>
</dbReference>
<proteinExistence type="inferred from homology"/>
<dbReference type="PROSITE" id="PS00383">
    <property type="entry name" value="TYR_PHOSPHATASE_1"/>
    <property type="match status" value="1"/>
</dbReference>
<organism evidence="14 15">
    <name type="scientific">Pinctada imbricata</name>
    <name type="common">Atlantic pearl-oyster</name>
    <name type="synonym">Pinctada martensii</name>
    <dbReference type="NCBI Taxonomy" id="66713"/>
    <lineage>
        <taxon>Eukaryota</taxon>
        <taxon>Metazoa</taxon>
        <taxon>Spiralia</taxon>
        <taxon>Lophotrochozoa</taxon>
        <taxon>Mollusca</taxon>
        <taxon>Bivalvia</taxon>
        <taxon>Autobranchia</taxon>
        <taxon>Pteriomorphia</taxon>
        <taxon>Pterioida</taxon>
        <taxon>Pterioidea</taxon>
        <taxon>Pteriidae</taxon>
        <taxon>Pinctada</taxon>
    </lineage>
</organism>
<dbReference type="SUPFAM" id="SSF52799">
    <property type="entry name" value="(Phosphotyrosine protein) phosphatases II"/>
    <property type="match status" value="1"/>
</dbReference>
<evidence type="ECO:0000259" key="13">
    <source>
        <dbReference type="PROSITE" id="PS50056"/>
    </source>
</evidence>
<evidence type="ECO:0008006" key="16">
    <source>
        <dbReference type="Google" id="ProtNLM"/>
    </source>
</evidence>
<dbReference type="Proteomes" id="UP001186944">
    <property type="component" value="Unassembled WGS sequence"/>
</dbReference>
<dbReference type="InterPro" id="IPR000340">
    <property type="entry name" value="Dual-sp_phosphatase_cat-dom"/>
</dbReference>
<keyword evidence="7" id="KW-0539">Nucleus</keyword>
<gene>
    <name evidence="14" type="ORF">FSP39_008761</name>
</gene>
<keyword evidence="15" id="KW-1185">Reference proteome</keyword>
<dbReference type="PANTHER" id="PTHR45848">
    <property type="entry name" value="DUAL SPECIFICITY PROTEIN PHOSPHATASE 12 FAMILY MEMBER"/>
    <property type="match status" value="1"/>
</dbReference>
<dbReference type="InterPro" id="IPR016130">
    <property type="entry name" value="Tyr_Pase_AS"/>
</dbReference>